<sequence>MSALYLLSIIVPTVCMGLVDRRWQLFLFRPCAAGRAVAVVAAGTVLFLVWDLIAIEADMYHRGESDAMTGIELAPELPLEELFFIVFLCYLTMVLHQLFRLVLAPRVRSGA</sequence>
<proteinExistence type="predicted"/>
<gene>
    <name evidence="8" type="ORF">GGQ22_04315</name>
</gene>
<dbReference type="GO" id="GO:0016020">
    <property type="term" value="C:membrane"/>
    <property type="evidence" value="ECO:0007669"/>
    <property type="project" value="UniProtKB-SubCell"/>
</dbReference>
<evidence type="ECO:0000256" key="2">
    <source>
        <dbReference type="ARBA" id="ARBA00004829"/>
    </source>
</evidence>
<keyword evidence="7" id="KW-0413">Isomerase</keyword>
<dbReference type="EMBL" id="WLCI01000004">
    <property type="protein sequence ID" value="MTB94302.1"/>
    <property type="molecule type" value="Genomic_DNA"/>
</dbReference>
<keyword evidence="6" id="KW-0472">Membrane</keyword>
<evidence type="ECO:0000256" key="6">
    <source>
        <dbReference type="ARBA" id="ARBA00023136"/>
    </source>
</evidence>
<dbReference type="GO" id="GO:0016117">
    <property type="term" value="P:carotenoid biosynthetic process"/>
    <property type="evidence" value="ECO:0007669"/>
    <property type="project" value="UniProtKB-KW"/>
</dbReference>
<evidence type="ECO:0000313" key="9">
    <source>
        <dbReference type="Proteomes" id="UP000433406"/>
    </source>
</evidence>
<organism evidence="8 9">
    <name type="scientific">Nocardioides marmotae</name>
    <dbReference type="NCBI Taxonomy" id="2663857"/>
    <lineage>
        <taxon>Bacteria</taxon>
        <taxon>Bacillati</taxon>
        <taxon>Actinomycetota</taxon>
        <taxon>Actinomycetes</taxon>
        <taxon>Propionibacteriales</taxon>
        <taxon>Nocardioidaceae</taxon>
        <taxon>Nocardioides</taxon>
    </lineage>
</organism>
<protein>
    <submittedName>
        <fullName evidence="8">Lycopene cyclase domain-containing protein</fullName>
    </submittedName>
</protein>
<reference evidence="8 9" key="1">
    <citation type="submission" date="2019-10" db="EMBL/GenBank/DDBJ databases">
        <title>Nocardioides novel species isolated from the excrement of Marmot.</title>
        <authorList>
            <person name="Zhang G."/>
        </authorList>
    </citation>
    <scope>NUCLEOTIDE SEQUENCE [LARGE SCALE GENOMIC DNA]</scope>
    <source>
        <strain evidence="9">zg-579</strain>
    </source>
</reference>
<evidence type="ECO:0000313" key="8">
    <source>
        <dbReference type="EMBL" id="MTB94302.1"/>
    </source>
</evidence>
<dbReference type="GO" id="GO:0016872">
    <property type="term" value="F:intramolecular lyase activity"/>
    <property type="evidence" value="ECO:0007669"/>
    <property type="project" value="InterPro"/>
</dbReference>
<keyword evidence="5" id="KW-1133">Transmembrane helix</keyword>
<comment type="caution">
    <text evidence="8">The sequence shown here is derived from an EMBL/GenBank/DDBJ whole genome shotgun (WGS) entry which is preliminary data.</text>
</comment>
<dbReference type="NCBIfam" id="TIGR03462">
    <property type="entry name" value="CarR_dom_SF"/>
    <property type="match status" value="1"/>
</dbReference>
<evidence type="ECO:0000256" key="4">
    <source>
        <dbReference type="ARBA" id="ARBA00022746"/>
    </source>
</evidence>
<dbReference type="AlphaFoldDB" id="A0A6I3J533"/>
<comment type="pathway">
    <text evidence="2">Carotenoid biosynthesis.</text>
</comment>
<evidence type="ECO:0000256" key="3">
    <source>
        <dbReference type="ARBA" id="ARBA00022692"/>
    </source>
</evidence>
<keyword evidence="4" id="KW-0125">Carotenoid biosynthesis</keyword>
<dbReference type="GO" id="GO:0045436">
    <property type="term" value="F:lycopene beta cyclase activity"/>
    <property type="evidence" value="ECO:0007669"/>
    <property type="project" value="UniProtKB-ARBA"/>
</dbReference>
<evidence type="ECO:0000256" key="7">
    <source>
        <dbReference type="ARBA" id="ARBA00023235"/>
    </source>
</evidence>
<evidence type="ECO:0000256" key="5">
    <source>
        <dbReference type="ARBA" id="ARBA00022989"/>
    </source>
</evidence>
<evidence type="ECO:0000256" key="1">
    <source>
        <dbReference type="ARBA" id="ARBA00004141"/>
    </source>
</evidence>
<keyword evidence="3" id="KW-0812">Transmembrane</keyword>
<dbReference type="RefSeq" id="WP_171896242.1">
    <property type="nucleotide sequence ID" value="NZ_CP053660.1"/>
</dbReference>
<name>A0A6I3J533_9ACTN</name>
<accession>A0A6I3J533</accession>
<keyword evidence="9" id="KW-1185">Reference proteome</keyword>
<comment type="subcellular location">
    <subcellularLocation>
        <location evidence="1">Membrane</location>
        <topology evidence="1">Multi-pass membrane protein</topology>
    </subcellularLocation>
</comment>
<dbReference type="InterPro" id="IPR017825">
    <property type="entry name" value="Lycopene_cyclase_dom"/>
</dbReference>
<dbReference type="Proteomes" id="UP000433406">
    <property type="component" value="Unassembled WGS sequence"/>
</dbReference>